<gene>
    <name evidence="2" type="ORF">GNF79_20710</name>
</gene>
<protein>
    <submittedName>
        <fullName evidence="2">TrkA family potassium uptake protein</fullName>
    </submittedName>
</protein>
<dbReference type="Gene3D" id="3.40.50.720">
    <property type="entry name" value="NAD(P)-binding Rossmann-like Domain"/>
    <property type="match status" value="1"/>
</dbReference>
<proteinExistence type="predicted"/>
<sequence length="47" mass="5073">MANKQFVIIGLGRFGSSIAKTLYSLGNDVLAIDKDEDIVQEISDSVT</sequence>
<evidence type="ECO:0000313" key="3">
    <source>
        <dbReference type="Proteomes" id="UP001291306"/>
    </source>
</evidence>
<comment type="caution">
    <text evidence="2">The sequence shown here is derived from an EMBL/GenBank/DDBJ whole genome shotgun (WGS) entry which is preliminary data.</text>
</comment>
<name>A0AAW9IIL7_CLOPF</name>
<accession>A0AAW9IIL7</accession>
<dbReference type="SUPFAM" id="SSF51735">
    <property type="entry name" value="NAD(P)-binding Rossmann-fold domains"/>
    <property type="match status" value="1"/>
</dbReference>
<dbReference type="EMBL" id="WNVC01001393">
    <property type="protein sequence ID" value="MDZ5001426.1"/>
    <property type="molecule type" value="Genomic_DNA"/>
</dbReference>
<evidence type="ECO:0000313" key="2">
    <source>
        <dbReference type="EMBL" id="MDZ5001426.1"/>
    </source>
</evidence>
<dbReference type="Proteomes" id="UP001291306">
    <property type="component" value="Unassembled WGS sequence"/>
</dbReference>
<feature type="domain" description="RCK N-terminal" evidence="1">
    <location>
        <begin position="6"/>
        <end position="45"/>
    </location>
</feature>
<reference evidence="2" key="1">
    <citation type="submission" date="2019-11" db="EMBL/GenBank/DDBJ databases">
        <title>Characterization of Clostridium perfringens isolates from swine manure treated agricultural soils.</title>
        <authorList>
            <person name="Wushke S.T."/>
        </authorList>
    </citation>
    <scope>NUCLEOTIDE SEQUENCE</scope>
    <source>
        <strain evidence="2">X26</strain>
    </source>
</reference>
<dbReference type="Pfam" id="PF02254">
    <property type="entry name" value="TrkA_N"/>
    <property type="match status" value="1"/>
</dbReference>
<dbReference type="InterPro" id="IPR036291">
    <property type="entry name" value="NAD(P)-bd_dom_sf"/>
</dbReference>
<evidence type="ECO:0000259" key="1">
    <source>
        <dbReference type="Pfam" id="PF02254"/>
    </source>
</evidence>
<dbReference type="InterPro" id="IPR003148">
    <property type="entry name" value="RCK_N"/>
</dbReference>
<dbReference type="AlphaFoldDB" id="A0AAW9IIL7"/>
<dbReference type="GO" id="GO:0006813">
    <property type="term" value="P:potassium ion transport"/>
    <property type="evidence" value="ECO:0007669"/>
    <property type="project" value="InterPro"/>
</dbReference>
<feature type="non-terminal residue" evidence="2">
    <location>
        <position position="47"/>
    </location>
</feature>
<organism evidence="2 3">
    <name type="scientific">Clostridium perfringens</name>
    <dbReference type="NCBI Taxonomy" id="1502"/>
    <lineage>
        <taxon>Bacteria</taxon>
        <taxon>Bacillati</taxon>
        <taxon>Bacillota</taxon>
        <taxon>Clostridia</taxon>
        <taxon>Eubacteriales</taxon>
        <taxon>Clostridiaceae</taxon>
        <taxon>Clostridium</taxon>
    </lineage>
</organism>
<dbReference type="RefSeq" id="WP_322459495.1">
    <property type="nucleotide sequence ID" value="NZ_WNVC01001393.1"/>
</dbReference>